<feature type="region of interest" description="Disordered" evidence="1">
    <location>
        <begin position="212"/>
        <end position="233"/>
    </location>
</feature>
<accession>A0A2J8AIR2</accession>
<dbReference type="Pfam" id="PF04536">
    <property type="entry name" value="TPM_phosphatase"/>
    <property type="match status" value="1"/>
</dbReference>
<feature type="transmembrane region" description="Helical" evidence="2">
    <location>
        <begin position="237"/>
        <end position="258"/>
    </location>
</feature>
<keyword evidence="2" id="KW-0812">Transmembrane</keyword>
<feature type="compositionally biased region" description="Basic and acidic residues" evidence="1">
    <location>
        <begin position="215"/>
        <end position="233"/>
    </location>
</feature>
<evidence type="ECO:0000313" key="5">
    <source>
        <dbReference type="Proteomes" id="UP000236333"/>
    </source>
</evidence>
<evidence type="ECO:0000259" key="3">
    <source>
        <dbReference type="Pfam" id="PF04536"/>
    </source>
</evidence>
<organism evidence="4 5">
    <name type="scientific">Tetrabaena socialis</name>
    <dbReference type="NCBI Taxonomy" id="47790"/>
    <lineage>
        <taxon>Eukaryota</taxon>
        <taxon>Viridiplantae</taxon>
        <taxon>Chlorophyta</taxon>
        <taxon>core chlorophytes</taxon>
        <taxon>Chlorophyceae</taxon>
        <taxon>CS clade</taxon>
        <taxon>Chlamydomonadales</taxon>
        <taxon>Tetrabaenaceae</taxon>
        <taxon>Tetrabaena</taxon>
    </lineage>
</organism>
<feature type="domain" description="TPM" evidence="3">
    <location>
        <begin position="80"/>
        <end position="203"/>
    </location>
</feature>
<gene>
    <name evidence="4" type="ORF">TSOC_000639</name>
</gene>
<name>A0A2J8AIR2_9CHLO</name>
<dbReference type="PANTHER" id="PTHR30373">
    <property type="entry name" value="UPF0603 PROTEIN YGCG"/>
    <property type="match status" value="1"/>
</dbReference>
<dbReference type="Proteomes" id="UP000236333">
    <property type="component" value="Unassembled WGS sequence"/>
</dbReference>
<proteinExistence type="predicted"/>
<dbReference type="AlphaFoldDB" id="A0A2J8AIR2"/>
<dbReference type="PANTHER" id="PTHR30373:SF2">
    <property type="entry name" value="UPF0603 PROTEIN YGCG"/>
    <property type="match status" value="1"/>
</dbReference>
<evidence type="ECO:0000256" key="1">
    <source>
        <dbReference type="SAM" id="MobiDB-lite"/>
    </source>
</evidence>
<keyword evidence="5" id="KW-1185">Reference proteome</keyword>
<dbReference type="Gene3D" id="3.10.310.50">
    <property type="match status" value="1"/>
</dbReference>
<dbReference type="EMBL" id="PGGS01000009">
    <property type="protein sequence ID" value="PNH12402.1"/>
    <property type="molecule type" value="Genomic_DNA"/>
</dbReference>
<keyword evidence="2" id="KW-1133">Transmembrane helix</keyword>
<dbReference type="InterPro" id="IPR007621">
    <property type="entry name" value="TPM_dom"/>
</dbReference>
<evidence type="ECO:0000313" key="4">
    <source>
        <dbReference type="EMBL" id="PNH12402.1"/>
    </source>
</evidence>
<reference evidence="4 5" key="1">
    <citation type="journal article" date="2017" name="Mol. Biol. Evol.">
        <title>The 4-celled Tetrabaena socialis nuclear genome reveals the essential components for genetic control of cell number at the origin of multicellularity in the volvocine lineage.</title>
        <authorList>
            <person name="Featherston J."/>
            <person name="Arakaki Y."/>
            <person name="Hanschen E.R."/>
            <person name="Ferris P.J."/>
            <person name="Michod R.E."/>
            <person name="Olson B.J.S.C."/>
            <person name="Nozaki H."/>
            <person name="Durand P.M."/>
        </authorList>
    </citation>
    <scope>NUCLEOTIDE SEQUENCE [LARGE SCALE GENOMIC DNA]</scope>
    <source>
        <strain evidence="4 5">NIES-571</strain>
    </source>
</reference>
<protein>
    <recommendedName>
        <fullName evidence="3">TPM domain-containing protein</fullName>
    </recommendedName>
</protein>
<dbReference type="OrthoDB" id="5645at2759"/>
<comment type="caution">
    <text evidence="4">The sequence shown here is derived from an EMBL/GenBank/DDBJ whole genome shotgun (WGS) entry which is preliminary data.</text>
</comment>
<evidence type="ECO:0000256" key="2">
    <source>
        <dbReference type="SAM" id="Phobius"/>
    </source>
</evidence>
<sequence length="264" mass="28480">MALRCQAGAKAGVRPTRSAVRPVVCRRSIVCNAQQQSNLGQKLASAGAAALLSLGCLGAPAIASEFDILAEPTPTANYFVDDANVLSKSTRGDINKRLKLLEISTGYRVEVITVRRLEFETDAFAFADKVLANWYPSAEEGKNKGALLVVTASKEGAVTGGQGFADAVGEELVESIITTNIPIFTEEEKYNQTVVSSVERLEAKLLGNKVPEAPTRNEARAERTYKTKEETEKSKNVTSTVVVTLLIIACIVPMLQYYGYTAKD</sequence>
<keyword evidence="2" id="KW-0472">Membrane</keyword>